<accession>A0AAE3V8N0</accession>
<keyword evidence="10" id="KW-1185">Reference proteome</keyword>
<dbReference type="Pfam" id="PF12917">
    <property type="entry name" value="YfbR-like"/>
    <property type="match status" value="1"/>
</dbReference>
<dbReference type="NCBIfam" id="NF003009">
    <property type="entry name" value="PRK03826.1"/>
    <property type="match status" value="1"/>
</dbReference>
<protein>
    <recommendedName>
        <fullName evidence="5">5'-deoxynucleotidase</fullName>
        <ecNumber evidence="5">3.1.3.89</ecNumber>
    </recommendedName>
</protein>
<dbReference type="Proteomes" id="UP001241537">
    <property type="component" value="Unassembled WGS sequence"/>
</dbReference>
<dbReference type="GO" id="GO:0046872">
    <property type="term" value="F:metal ion binding"/>
    <property type="evidence" value="ECO:0007669"/>
    <property type="project" value="UniProtKB-KW"/>
</dbReference>
<evidence type="ECO:0000256" key="6">
    <source>
        <dbReference type="ARBA" id="ARBA00022723"/>
    </source>
</evidence>
<reference evidence="9" key="1">
    <citation type="submission" date="2023-07" db="EMBL/GenBank/DDBJ databases">
        <title>Genomic Encyclopedia of Type Strains, Phase IV (KMG-IV): sequencing the most valuable type-strain genomes for metagenomic binning, comparative biology and taxonomic classification.</title>
        <authorList>
            <person name="Goeker M."/>
        </authorList>
    </citation>
    <scope>NUCLEOTIDE SEQUENCE</scope>
    <source>
        <strain evidence="9">DSM 19659</strain>
    </source>
</reference>
<sequence>MSSHFFAAISRMKYIERWALMRSSRPENLSEHAAEVAMIAHALCVIGNTRYDRHLNADRAAVIGLFHDASEIITGDMPTPVKYYNDELHHAYKQVEQVAEERLISKLPEDLQPCYRALFHETCAENSEAHYLRRLVKAADKLSALIKCIEEERAGNTEFQTAKTSISAAVQQLAAELPEVRDFTEEFLPSYGKTLDELLRTGESL</sequence>
<comment type="caution">
    <text evidence="9">The sequence shown here is derived from an EMBL/GenBank/DDBJ whole genome shotgun (WGS) entry which is preliminary data.</text>
</comment>
<evidence type="ECO:0000256" key="1">
    <source>
        <dbReference type="ARBA" id="ARBA00001638"/>
    </source>
</evidence>
<keyword evidence="6" id="KW-0479">Metal-binding</keyword>
<gene>
    <name evidence="9" type="ORF">J2S20_000315</name>
</gene>
<dbReference type="EC" id="3.1.3.89" evidence="5"/>
<dbReference type="GO" id="GO:0002953">
    <property type="term" value="F:5'-deoxynucleotidase activity"/>
    <property type="evidence" value="ECO:0007669"/>
    <property type="project" value="UniProtKB-EC"/>
</dbReference>
<feature type="domain" description="HD" evidence="8">
    <location>
        <begin position="29"/>
        <end position="145"/>
    </location>
</feature>
<evidence type="ECO:0000313" key="10">
    <source>
        <dbReference type="Proteomes" id="UP001241537"/>
    </source>
</evidence>
<name>A0AAE3V8N0_9FIRM</name>
<dbReference type="GO" id="GO:0005737">
    <property type="term" value="C:cytoplasm"/>
    <property type="evidence" value="ECO:0007669"/>
    <property type="project" value="TreeGrafter"/>
</dbReference>
<keyword evidence="7 9" id="KW-0378">Hydrolase</keyword>
<dbReference type="InterPro" id="IPR003607">
    <property type="entry name" value="HD/PDEase_dom"/>
</dbReference>
<comment type="subunit">
    <text evidence="4">Homodimer.</text>
</comment>
<dbReference type="PROSITE" id="PS51831">
    <property type="entry name" value="HD"/>
    <property type="match status" value="1"/>
</dbReference>
<dbReference type="EMBL" id="JAUSTO010000002">
    <property type="protein sequence ID" value="MDQ0151635.1"/>
    <property type="molecule type" value="Genomic_DNA"/>
</dbReference>
<evidence type="ECO:0000256" key="3">
    <source>
        <dbReference type="ARBA" id="ARBA00001941"/>
    </source>
</evidence>
<dbReference type="CDD" id="cd00077">
    <property type="entry name" value="HDc"/>
    <property type="match status" value="1"/>
</dbReference>
<dbReference type="PANTHER" id="PTHR11845">
    <property type="entry name" value="5'-DEOXYNUCLEOTIDASE HDDC2"/>
    <property type="match status" value="1"/>
</dbReference>
<proteinExistence type="predicted"/>
<dbReference type="PANTHER" id="PTHR11845:SF13">
    <property type="entry name" value="5'-DEOXYNUCLEOTIDASE HDDC2"/>
    <property type="match status" value="1"/>
</dbReference>
<dbReference type="SMART" id="SM00471">
    <property type="entry name" value="HDc"/>
    <property type="match status" value="1"/>
</dbReference>
<dbReference type="AlphaFoldDB" id="A0AAE3V8N0"/>
<dbReference type="RefSeq" id="WP_307252342.1">
    <property type="nucleotide sequence ID" value="NZ_JAUSTO010000002.1"/>
</dbReference>
<organism evidence="9 10">
    <name type="scientific">Moryella indoligenes</name>
    <dbReference type="NCBI Taxonomy" id="371674"/>
    <lineage>
        <taxon>Bacteria</taxon>
        <taxon>Bacillati</taxon>
        <taxon>Bacillota</taxon>
        <taxon>Clostridia</taxon>
        <taxon>Lachnospirales</taxon>
        <taxon>Lachnospiraceae</taxon>
        <taxon>Moryella</taxon>
    </lineage>
</organism>
<dbReference type="Gene3D" id="1.10.3210.10">
    <property type="entry name" value="Hypothetical protein af1432"/>
    <property type="match status" value="1"/>
</dbReference>
<evidence type="ECO:0000259" key="8">
    <source>
        <dbReference type="PROSITE" id="PS51831"/>
    </source>
</evidence>
<comment type="cofactor">
    <cofactor evidence="3">
        <name>Co(2+)</name>
        <dbReference type="ChEBI" id="CHEBI:48828"/>
    </cofactor>
</comment>
<evidence type="ECO:0000256" key="7">
    <source>
        <dbReference type="ARBA" id="ARBA00022801"/>
    </source>
</evidence>
<evidence type="ECO:0000256" key="2">
    <source>
        <dbReference type="ARBA" id="ARBA00001936"/>
    </source>
</evidence>
<evidence type="ECO:0000256" key="4">
    <source>
        <dbReference type="ARBA" id="ARBA00011738"/>
    </source>
</evidence>
<evidence type="ECO:0000313" key="9">
    <source>
        <dbReference type="EMBL" id="MDQ0151635.1"/>
    </source>
</evidence>
<comment type="catalytic activity">
    <reaction evidence="1">
        <text>a 2'-deoxyribonucleoside 5'-phosphate + H2O = a 2'-deoxyribonucleoside + phosphate</text>
        <dbReference type="Rhea" id="RHEA:36167"/>
        <dbReference type="ChEBI" id="CHEBI:15377"/>
        <dbReference type="ChEBI" id="CHEBI:18274"/>
        <dbReference type="ChEBI" id="CHEBI:43474"/>
        <dbReference type="ChEBI" id="CHEBI:65317"/>
        <dbReference type="EC" id="3.1.3.89"/>
    </reaction>
</comment>
<dbReference type="SUPFAM" id="SSF109604">
    <property type="entry name" value="HD-domain/PDEase-like"/>
    <property type="match status" value="1"/>
</dbReference>
<dbReference type="InterPro" id="IPR006674">
    <property type="entry name" value="HD_domain"/>
</dbReference>
<comment type="cofactor">
    <cofactor evidence="2">
        <name>Mn(2+)</name>
        <dbReference type="ChEBI" id="CHEBI:29035"/>
    </cofactor>
</comment>
<dbReference type="InterPro" id="IPR039356">
    <property type="entry name" value="YfbR/HDDC2"/>
</dbReference>
<evidence type="ECO:0000256" key="5">
    <source>
        <dbReference type="ARBA" id="ARBA00012964"/>
    </source>
</evidence>